<keyword evidence="7" id="KW-1185">Reference proteome</keyword>
<keyword evidence="4" id="KW-0961">Cell wall biogenesis/degradation</keyword>
<dbReference type="PANTHER" id="PTHR30417">
    <property type="entry name" value="N-ACETYLMURAMOYL-L-ALANINE AMIDASE AMID"/>
    <property type="match status" value="1"/>
</dbReference>
<dbReference type="GO" id="GO:0009253">
    <property type="term" value="P:peptidoglycan catabolic process"/>
    <property type="evidence" value="ECO:0007669"/>
    <property type="project" value="InterPro"/>
</dbReference>
<evidence type="ECO:0000313" key="6">
    <source>
        <dbReference type="EMBL" id="SIQ95533.1"/>
    </source>
</evidence>
<dbReference type="GO" id="GO:0009254">
    <property type="term" value="P:peptidoglycan turnover"/>
    <property type="evidence" value="ECO:0007669"/>
    <property type="project" value="TreeGrafter"/>
</dbReference>
<evidence type="ECO:0000256" key="4">
    <source>
        <dbReference type="ARBA" id="ARBA00023316"/>
    </source>
</evidence>
<dbReference type="PANTHER" id="PTHR30417:SF1">
    <property type="entry name" value="N-ACETYLMURAMOYL-L-ALANINE AMIDASE AMID"/>
    <property type="match status" value="1"/>
</dbReference>
<keyword evidence="3" id="KW-0378">Hydrolase</keyword>
<name>A0A1N6WZP5_9GAMM</name>
<dbReference type="GO" id="GO:0008745">
    <property type="term" value="F:N-acetylmuramoyl-L-alanine amidase activity"/>
    <property type="evidence" value="ECO:0007669"/>
    <property type="project" value="UniProtKB-EC"/>
</dbReference>
<evidence type="ECO:0000313" key="7">
    <source>
        <dbReference type="Proteomes" id="UP000186895"/>
    </source>
</evidence>
<dbReference type="RefSeq" id="WP_083703167.1">
    <property type="nucleotide sequence ID" value="NZ_FTMN01000012.1"/>
</dbReference>
<comment type="catalytic activity">
    <reaction evidence="1">
        <text>Hydrolyzes the link between N-acetylmuramoyl residues and L-amino acid residues in certain cell-wall glycopeptides.</text>
        <dbReference type="EC" id="3.5.1.28"/>
    </reaction>
</comment>
<reference evidence="7" key="1">
    <citation type="submission" date="2017-01" db="EMBL/GenBank/DDBJ databases">
        <authorList>
            <person name="Varghese N."/>
            <person name="Submissions S."/>
        </authorList>
    </citation>
    <scope>NUCLEOTIDE SEQUENCE [LARGE SCALE GENOMIC DNA]</scope>
    <source>
        <strain evidence="7">DSM 7027</strain>
    </source>
</reference>
<dbReference type="GO" id="GO:0071555">
    <property type="term" value="P:cell wall organization"/>
    <property type="evidence" value="ECO:0007669"/>
    <property type="project" value="UniProtKB-KW"/>
</dbReference>
<proteinExistence type="predicted"/>
<dbReference type="Pfam" id="PF01510">
    <property type="entry name" value="Amidase_2"/>
    <property type="match status" value="1"/>
</dbReference>
<dbReference type="InterPro" id="IPR051206">
    <property type="entry name" value="NAMLAA_amidase_2"/>
</dbReference>
<feature type="domain" description="N-acetylmuramoyl-L-alanine amidase" evidence="5">
    <location>
        <begin position="30"/>
        <end position="211"/>
    </location>
</feature>
<evidence type="ECO:0000256" key="1">
    <source>
        <dbReference type="ARBA" id="ARBA00001561"/>
    </source>
</evidence>
<dbReference type="InterPro" id="IPR036505">
    <property type="entry name" value="Amidase/PGRP_sf"/>
</dbReference>
<evidence type="ECO:0000256" key="3">
    <source>
        <dbReference type="ARBA" id="ARBA00022801"/>
    </source>
</evidence>
<dbReference type="AlphaFoldDB" id="A0A1N6WZP5"/>
<evidence type="ECO:0000259" key="5">
    <source>
        <dbReference type="SMART" id="SM00644"/>
    </source>
</evidence>
<dbReference type="SMART" id="SM00644">
    <property type="entry name" value="Ami_2"/>
    <property type="match status" value="1"/>
</dbReference>
<dbReference type="STRING" id="49186.SAMN05421647_11242"/>
<dbReference type="CDD" id="cd06583">
    <property type="entry name" value="PGRP"/>
    <property type="match status" value="1"/>
</dbReference>
<dbReference type="SUPFAM" id="SSF55846">
    <property type="entry name" value="N-acetylmuramoyl-L-alanine amidase-like"/>
    <property type="match status" value="1"/>
</dbReference>
<gene>
    <name evidence="6" type="ORF">SAMN05421647_11242</name>
</gene>
<sequence length="223" mass="25197">MNLKEDENVFSVLNGEVKNHPDKVELKIISNIEHGALSKVNSIVVHRTAASTAQSTLNAWKTKKSGAHFLIDKNGKIYQTARLDKKCWHMGYVVSRCRLEASCTEEDGKIIKGILHGSGRWSEKFKEVLQHERKKDYPDRYPMNSDSIGIEIVGLYLGSSTSDKGLFEELTADQASSFLWLVTKLLEYYKLSLSDDVYAHGAVARKKINEGSTALDWLKENYK</sequence>
<organism evidence="6 7">
    <name type="scientific">Marinobacterium stanieri</name>
    <dbReference type="NCBI Taxonomy" id="49186"/>
    <lineage>
        <taxon>Bacteria</taxon>
        <taxon>Pseudomonadati</taxon>
        <taxon>Pseudomonadota</taxon>
        <taxon>Gammaproteobacteria</taxon>
        <taxon>Oceanospirillales</taxon>
        <taxon>Oceanospirillaceae</taxon>
        <taxon>Marinobacterium</taxon>
    </lineage>
</organism>
<dbReference type="Proteomes" id="UP000186895">
    <property type="component" value="Unassembled WGS sequence"/>
</dbReference>
<dbReference type="InterPro" id="IPR002502">
    <property type="entry name" value="Amidase_domain"/>
</dbReference>
<dbReference type="EMBL" id="FTMN01000012">
    <property type="protein sequence ID" value="SIQ95533.1"/>
    <property type="molecule type" value="Genomic_DNA"/>
</dbReference>
<dbReference type="Gene3D" id="3.40.80.10">
    <property type="entry name" value="Peptidoglycan recognition protein-like"/>
    <property type="match status" value="1"/>
</dbReference>
<protein>
    <recommendedName>
        <fullName evidence="2">N-acetylmuramoyl-L-alanine amidase</fullName>
        <ecNumber evidence="2">3.5.1.28</ecNumber>
    </recommendedName>
</protein>
<evidence type="ECO:0000256" key="2">
    <source>
        <dbReference type="ARBA" id="ARBA00011901"/>
    </source>
</evidence>
<dbReference type="EC" id="3.5.1.28" evidence="2"/>
<accession>A0A1N6WZP5</accession>